<gene>
    <name evidence="2" type="ORF">CEURO_LOCUS6701</name>
</gene>
<dbReference type="EMBL" id="CAMAPE010000010">
    <property type="protein sequence ID" value="CAH9078400.1"/>
    <property type="molecule type" value="Genomic_DNA"/>
</dbReference>
<comment type="caution">
    <text evidence="2">The sequence shown here is derived from an EMBL/GenBank/DDBJ whole genome shotgun (WGS) entry which is preliminary data.</text>
</comment>
<feature type="transmembrane region" description="Helical" evidence="1">
    <location>
        <begin position="74"/>
        <end position="97"/>
    </location>
</feature>
<organism evidence="2 3">
    <name type="scientific">Cuscuta europaea</name>
    <name type="common">European dodder</name>
    <dbReference type="NCBI Taxonomy" id="41803"/>
    <lineage>
        <taxon>Eukaryota</taxon>
        <taxon>Viridiplantae</taxon>
        <taxon>Streptophyta</taxon>
        <taxon>Embryophyta</taxon>
        <taxon>Tracheophyta</taxon>
        <taxon>Spermatophyta</taxon>
        <taxon>Magnoliopsida</taxon>
        <taxon>eudicotyledons</taxon>
        <taxon>Gunneridae</taxon>
        <taxon>Pentapetalae</taxon>
        <taxon>asterids</taxon>
        <taxon>lamiids</taxon>
        <taxon>Solanales</taxon>
        <taxon>Convolvulaceae</taxon>
        <taxon>Cuscuteae</taxon>
        <taxon>Cuscuta</taxon>
        <taxon>Cuscuta subgen. Cuscuta</taxon>
    </lineage>
</organism>
<evidence type="ECO:0000256" key="1">
    <source>
        <dbReference type="SAM" id="Phobius"/>
    </source>
</evidence>
<dbReference type="AlphaFoldDB" id="A0A9P0YWR9"/>
<keyword evidence="1" id="KW-0472">Membrane</keyword>
<name>A0A9P0YWR9_CUSEU</name>
<keyword evidence="3" id="KW-1185">Reference proteome</keyword>
<sequence length="164" mass="18660">MRRAEDSGSGNLKAGCGDHILRANQVQGSSGRPCLVWHKEFLIQELEKEEEMRIRPPPEPPPWRNFATRVWKTISISVLDCLCFYFELHVVLFVLLFQFVKILEFRTGDEKSDLPVIDSVKPNPGSANLIAFSEVIGPKSGSRPDDRQWAFCLFVTCLRSIILI</sequence>
<evidence type="ECO:0000313" key="2">
    <source>
        <dbReference type="EMBL" id="CAH9078400.1"/>
    </source>
</evidence>
<protein>
    <submittedName>
        <fullName evidence="2">Uncharacterized protein</fullName>
    </submittedName>
</protein>
<evidence type="ECO:0000313" key="3">
    <source>
        <dbReference type="Proteomes" id="UP001152484"/>
    </source>
</evidence>
<accession>A0A9P0YWR9</accession>
<keyword evidence="1" id="KW-1133">Transmembrane helix</keyword>
<keyword evidence="1" id="KW-0812">Transmembrane</keyword>
<reference evidence="2" key="1">
    <citation type="submission" date="2022-07" db="EMBL/GenBank/DDBJ databases">
        <authorList>
            <person name="Macas J."/>
            <person name="Novak P."/>
            <person name="Neumann P."/>
        </authorList>
    </citation>
    <scope>NUCLEOTIDE SEQUENCE</scope>
</reference>
<proteinExistence type="predicted"/>
<dbReference type="Proteomes" id="UP001152484">
    <property type="component" value="Unassembled WGS sequence"/>
</dbReference>